<feature type="domain" description="Large ribosomal subunit protein uL11 C-terminal" evidence="10">
    <location>
        <begin position="73"/>
        <end position="140"/>
    </location>
</feature>
<evidence type="ECO:0000256" key="2">
    <source>
        <dbReference type="ARBA" id="ARBA00022481"/>
    </source>
</evidence>
<evidence type="ECO:0000256" key="5">
    <source>
        <dbReference type="ARBA" id="ARBA00022980"/>
    </source>
</evidence>
<comment type="subunit">
    <text evidence="7">Part of the ribosomal stalk of the 50S ribosomal subunit. Interacts with L10 and the large rRNA to form the base of the stalk. L10 forms an elongated spine to which L12 dimers bind in a sequential fashion forming a multimeric L10(L12)X complex.</text>
</comment>
<dbReference type="PANTHER" id="PTHR11661:SF1">
    <property type="entry name" value="LARGE RIBOSOMAL SUBUNIT PROTEIN UL11M"/>
    <property type="match status" value="1"/>
</dbReference>
<feature type="domain" description="Large ribosomal subunit protein uL11 N-terminal" evidence="11">
    <location>
        <begin position="11"/>
        <end position="68"/>
    </location>
</feature>
<dbReference type="InterPro" id="IPR020783">
    <property type="entry name" value="Ribosomal_uL11_C"/>
</dbReference>
<dbReference type="AlphaFoldDB" id="A0A1H2LET9"/>
<dbReference type="PANTHER" id="PTHR11661">
    <property type="entry name" value="60S RIBOSOMAL PROTEIN L12"/>
    <property type="match status" value="1"/>
</dbReference>
<dbReference type="Gene3D" id="1.10.10.250">
    <property type="entry name" value="Ribosomal protein L11, C-terminal domain"/>
    <property type="match status" value="1"/>
</dbReference>
<protein>
    <recommendedName>
        <fullName evidence="7">Large ribosomal subunit protein uL11</fullName>
    </recommendedName>
</protein>
<evidence type="ECO:0000256" key="4">
    <source>
        <dbReference type="ARBA" id="ARBA00022884"/>
    </source>
</evidence>
<evidence type="ECO:0000259" key="11">
    <source>
        <dbReference type="Pfam" id="PF03946"/>
    </source>
</evidence>
<name>A0A1H2LET9_9ACTO</name>
<keyword evidence="6 7" id="KW-0687">Ribonucleoprotein</keyword>
<dbReference type="CDD" id="cd00349">
    <property type="entry name" value="Ribosomal_L11"/>
    <property type="match status" value="1"/>
</dbReference>
<evidence type="ECO:0000313" key="13">
    <source>
        <dbReference type="Proteomes" id="UP000214355"/>
    </source>
</evidence>
<dbReference type="SMART" id="SM00649">
    <property type="entry name" value="RL11"/>
    <property type="match status" value="1"/>
</dbReference>
<reference evidence="13" key="1">
    <citation type="submission" date="2016-10" db="EMBL/GenBank/DDBJ databases">
        <authorList>
            <person name="Varghese N."/>
            <person name="Submissions S."/>
        </authorList>
    </citation>
    <scope>NUCLEOTIDE SEQUENCE [LARGE SCALE GENOMIC DNA]</scope>
    <source>
        <strain evidence="13">DSM 10002</strain>
    </source>
</reference>
<evidence type="ECO:0000256" key="7">
    <source>
        <dbReference type="HAMAP-Rule" id="MF_00736"/>
    </source>
</evidence>
<evidence type="ECO:0000256" key="1">
    <source>
        <dbReference type="ARBA" id="ARBA00010537"/>
    </source>
</evidence>
<dbReference type="FunFam" id="3.30.1550.10:FF:000001">
    <property type="entry name" value="50S ribosomal protein L11"/>
    <property type="match status" value="1"/>
</dbReference>
<sequence>MPPKKKVAGLIKLQIQAGMATPAPPIGPALGQHGVNIVEFTKAYNAATESMRGNIVPVEITVYEDRSFTFITKTPPAAELIKKAAGIKKGSGVPHTNKVAHLTADQLREIAKTKEPDLNANDIDNAARIIAGTARSMGVTTDEI</sequence>
<proteinExistence type="inferred from homology"/>
<accession>A0A1H2LET9</accession>
<dbReference type="EMBL" id="LT629804">
    <property type="protein sequence ID" value="SDU79344.1"/>
    <property type="molecule type" value="Genomic_DNA"/>
</dbReference>
<dbReference type="InterPro" id="IPR036769">
    <property type="entry name" value="Ribosomal_uL11_C_sf"/>
</dbReference>
<keyword evidence="2 7" id="KW-0488">Methylation</keyword>
<dbReference type="InterPro" id="IPR020784">
    <property type="entry name" value="Ribosomal_uL11_N"/>
</dbReference>
<evidence type="ECO:0000259" key="10">
    <source>
        <dbReference type="Pfam" id="PF00298"/>
    </source>
</evidence>
<evidence type="ECO:0000256" key="8">
    <source>
        <dbReference type="RuleBase" id="RU003978"/>
    </source>
</evidence>
<keyword evidence="3 7" id="KW-0699">rRNA-binding</keyword>
<dbReference type="InterPro" id="IPR000911">
    <property type="entry name" value="Ribosomal_uL11"/>
</dbReference>
<comment type="similarity">
    <text evidence="1 7 8">Belongs to the universal ribosomal protein uL11 family.</text>
</comment>
<dbReference type="InterPro" id="IPR036796">
    <property type="entry name" value="Ribosomal_uL11_N_sf"/>
</dbReference>
<dbReference type="InterPro" id="IPR006519">
    <property type="entry name" value="Ribosomal_uL11_bac-typ"/>
</dbReference>
<dbReference type="GO" id="GO:0022625">
    <property type="term" value="C:cytosolic large ribosomal subunit"/>
    <property type="evidence" value="ECO:0007669"/>
    <property type="project" value="TreeGrafter"/>
</dbReference>
<comment type="function">
    <text evidence="7 9">Forms part of the ribosomal stalk which helps the ribosome interact with GTP-bound translation factors.</text>
</comment>
<keyword evidence="4 7" id="KW-0694">RNA-binding</keyword>
<dbReference type="GO" id="GO:0003735">
    <property type="term" value="F:structural constituent of ribosome"/>
    <property type="evidence" value="ECO:0007669"/>
    <property type="project" value="InterPro"/>
</dbReference>
<evidence type="ECO:0000256" key="6">
    <source>
        <dbReference type="ARBA" id="ARBA00023274"/>
    </source>
</evidence>
<evidence type="ECO:0000256" key="9">
    <source>
        <dbReference type="RuleBase" id="RU003979"/>
    </source>
</evidence>
<dbReference type="GeneID" id="65344577"/>
<dbReference type="OrthoDB" id="9802408at2"/>
<dbReference type="STRING" id="131112.SAMN04489737_0839"/>
<dbReference type="FunFam" id="1.10.10.250:FF:000001">
    <property type="entry name" value="50S ribosomal protein L11"/>
    <property type="match status" value="1"/>
</dbReference>
<organism evidence="12 13">
    <name type="scientific">Arcanobacterium phocae</name>
    <dbReference type="NCBI Taxonomy" id="131112"/>
    <lineage>
        <taxon>Bacteria</taxon>
        <taxon>Bacillati</taxon>
        <taxon>Actinomycetota</taxon>
        <taxon>Actinomycetes</taxon>
        <taxon>Actinomycetales</taxon>
        <taxon>Actinomycetaceae</taxon>
        <taxon>Arcanobacterium</taxon>
    </lineage>
</organism>
<keyword evidence="13" id="KW-1185">Reference proteome</keyword>
<evidence type="ECO:0000313" key="12">
    <source>
        <dbReference type="EMBL" id="SDU79344.1"/>
    </source>
</evidence>
<dbReference type="NCBIfam" id="TIGR01632">
    <property type="entry name" value="L11_bact"/>
    <property type="match status" value="1"/>
</dbReference>
<dbReference type="Pfam" id="PF03946">
    <property type="entry name" value="Ribosomal_L11_N"/>
    <property type="match status" value="1"/>
</dbReference>
<dbReference type="Pfam" id="PF00298">
    <property type="entry name" value="Ribosomal_L11"/>
    <property type="match status" value="1"/>
</dbReference>
<dbReference type="SUPFAM" id="SSF46906">
    <property type="entry name" value="Ribosomal protein L11, C-terminal domain"/>
    <property type="match status" value="1"/>
</dbReference>
<dbReference type="SUPFAM" id="SSF54747">
    <property type="entry name" value="Ribosomal L11/L12e N-terminal domain"/>
    <property type="match status" value="1"/>
</dbReference>
<keyword evidence="5 7" id="KW-0689">Ribosomal protein</keyword>
<dbReference type="RefSeq" id="WP_091280234.1">
    <property type="nucleotide sequence ID" value="NZ_JABAOR010000006.1"/>
</dbReference>
<dbReference type="Proteomes" id="UP000214355">
    <property type="component" value="Chromosome I"/>
</dbReference>
<dbReference type="GO" id="GO:0006412">
    <property type="term" value="P:translation"/>
    <property type="evidence" value="ECO:0007669"/>
    <property type="project" value="UniProtKB-UniRule"/>
</dbReference>
<dbReference type="HAMAP" id="MF_00736">
    <property type="entry name" value="Ribosomal_uL11"/>
    <property type="match status" value="1"/>
</dbReference>
<dbReference type="Gene3D" id="3.30.1550.10">
    <property type="entry name" value="Ribosomal protein L11/L12, N-terminal domain"/>
    <property type="match status" value="1"/>
</dbReference>
<evidence type="ECO:0000256" key="3">
    <source>
        <dbReference type="ARBA" id="ARBA00022730"/>
    </source>
</evidence>
<gene>
    <name evidence="7" type="primary">rplK</name>
    <name evidence="12" type="ORF">SAMN04489737_0839</name>
</gene>
<dbReference type="GO" id="GO:0070180">
    <property type="term" value="F:large ribosomal subunit rRNA binding"/>
    <property type="evidence" value="ECO:0007669"/>
    <property type="project" value="UniProtKB-UniRule"/>
</dbReference>
<comment type="PTM">
    <text evidence="7 9">One or more lysine residues are methylated.</text>
</comment>